<evidence type="ECO:0000313" key="7">
    <source>
        <dbReference type="Proteomes" id="UP000221961"/>
    </source>
</evidence>
<dbReference type="AlphaFoldDB" id="A0A291RML4"/>
<organism evidence="6 7">
    <name type="scientific">Nocardia terpenica</name>
    <dbReference type="NCBI Taxonomy" id="455432"/>
    <lineage>
        <taxon>Bacteria</taxon>
        <taxon>Bacillati</taxon>
        <taxon>Actinomycetota</taxon>
        <taxon>Actinomycetes</taxon>
        <taxon>Mycobacteriales</taxon>
        <taxon>Nocardiaceae</taxon>
        <taxon>Nocardia</taxon>
    </lineage>
</organism>
<protein>
    <submittedName>
        <fullName evidence="6">TetR family transcriptional regulator</fullName>
    </submittedName>
</protein>
<dbReference type="Gene3D" id="1.10.357.10">
    <property type="entry name" value="Tetracycline Repressor, domain 2"/>
    <property type="match status" value="1"/>
</dbReference>
<dbReference type="PANTHER" id="PTHR30055">
    <property type="entry name" value="HTH-TYPE TRANSCRIPTIONAL REGULATOR RUTR"/>
    <property type="match status" value="1"/>
</dbReference>
<keyword evidence="1" id="KW-0805">Transcription regulation</keyword>
<dbReference type="PROSITE" id="PS50977">
    <property type="entry name" value="HTH_TETR_2"/>
    <property type="match status" value="1"/>
</dbReference>
<evidence type="ECO:0000256" key="3">
    <source>
        <dbReference type="ARBA" id="ARBA00023163"/>
    </source>
</evidence>
<evidence type="ECO:0000313" key="6">
    <source>
        <dbReference type="EMBL" id="ATL68826.1"/>
    </source>
</evidence>
<dbReference type="Proteomes" id="UP000221961">
    <property type="component" value="Chromosome"/>
</dbReference>
<evidence type="ECO:0000256" key="2">
    <source>
        <dbReference type="ARBA" id="ARBA00023125"/>
    </source>
</evidence>
<reference evidence="6 7" key="1">
    <citation type="submission" date="2017-10" db="EMBL/GenBank/DDBJ databases">
        <title>Comparative genomics between pathogenic Norcardia.</title>
        <authorList>
            <person name="Zeng L."/>
        </authorList>
    </citation>
    <scope>NUCLEOTIDE SEQUENCE [LARGE SCALE GENOMIC DNA]</scope>
    <source>
        <strain evidence="6 7">NC_YFY_NT001</strain>
    </source>
</reference>
<gene>
    <name evidence="6" type="ORF">CRH09_24180</name>
</gene>
<evidence type="ECO:0000259" key="5">
    <source>
        <dbReference type="PROSITE" id="PS50977"/>
    </source>
</evidence>
<dbReference type="GO" id="GO:0003700">
    <property type="term" value="F:DNA-binding transcription factor activity"/>
    <property type="evidence" value="ECO:0007669"/>
    <property type="project" value="TreeGrafter"/>
</dbReference>
<dbReference type="InterPro" id="IPR001647">
    <property type="entry name" value="HTH_TetR"/>
</dbReference>
<dbReference type="EMBL" id="CP023778">
    <property type="protein sequence ID" value="ATL68826.1"/>
    <property type="molecule type" value="Genomic_DNA"/>
</dbReference>
<keyword evidence="2 4" id="KW-0238">DNA-binding</keyword>
<dbReference type="InterPro" id="IPR025996">
    <property type="entry name" value="MT1864/Rv1816-like_C"/>
</dbReference>
<keyword evidence="3" id="KW-0804">Transcription</keyword>
<accession>A0A291RML4</accession>
<dbReference type="InterPro" id="IPR009057">
    <property type="entry name" value="Homeodomain-like_sf"/>
</dbReference>
<proteinExistence type="predicted"/>
<dbReference type="Pfam" id="PF13305">
    <property type="entry name" value="TetR_C_33"/>
    <property type="match status" value="1"/>
</dbReference>
<dbReference type="SUPFAM" id="SSF46689">
    <property type="entry name" value="Homeodomain-like"/>
    <property type="match status" value="1"/>
</dbReference>
<dbReference type="KEGG" id="ntp:CRH09_24180"/>
<sequence>MRSMNVVEPLRGRLVAAGVEMLEEVGAQQLGLRAIARATGVSHGAPRRYFPTHNSLLAAIAASGYADLRSEIEAVQADSPRQRLIATGLAYVDFATRRREMFTLMFRHDLLEGAGENLRETVTIPLFRHWRTLVAECVTDPTGARALSLWTNLHGIAVVVANRSYEAIAPGTEVPVLVERAVAQYLGTPG</sequence>
<dbReference type="InterPro" id="IPR036271">
    <property type="entry name" value="Tet_transcr_reg_TetR-rel_C_sf"/>
</dbReference>
<dbReference type="GO" id="GO:0000976">
    <property type="term" value="F:transcription cis-regulatory region binding"/>
    <property type="evidence" value="ECO:0007669"/>
    <property type="project" value="TreeGrafter"/>
</dbReference>
<evidence type="ECO:0000256" key="1">
    <source>
        <dbReference type="ARBA" id="ARBA00023015"/>
    </source>
</evidence>
<dbReference type="SUPFAM" id="SSF48498">
    <property type="entry name" value="Tetracyclin repressor-like, C-terminal domain"/>
    <property type="match status" value="1"/>
</dbReference>
<feature type="DNA-binding region" description="H-T-H motif" evidence="4">
    <location>
        <begin position="31"/>
        <end position="50"/>
    </location>
</feature>
<dbReference type="Pfam" id="PF00440">
    <property type="entry name" value="TetR_N"/>
    <property type="match status" value="1"/>
</dbReference>
<name>A0A291RML4_9NOCA</name>
<feature type="domain" description="HTH tetR-type" evidence="5">
    <location>
        <begin position="8"/>
        <end position="68"/>
    </location>
</feature>
<dbReference type="InterPro" id="IPR050109">
    <property type="entry name" value="HTH-type_TetR-like_transc_reg"/>
</dbReference>
<evidence type="ECO:0000256" key="4">
    <source>
        <dbReference type="PROSITE-ProRule" id="PRU00335"/>
    </source>
</evidence>
<dbReference type="PANTHER" id="PTHR30055:SF220">
    <property type="entry name" value="TETR-FAMILY REGULATORY PROTEIN"/>
    <property type="match status" value="1"/>
</dbReference>